<gene>
    <name evidence="1" type="primary">NDAI0A03670</name>
    <name evidence="1" type="ordered locus">NDAI_0A03670</name>
</gene>
<evidence type="ECO:0000313" key="2">
    <source>
        <dbReference type="Proteomes" id="UP000000689"/>
    </source>
</evidence>
<sequence>MLPQLFKTSGKTLLLKNGILSCTSAAKVTKSHMYYTTKVKPVGESGHVKPNQDELETKEQNVFDTNKKKLERMEHDKTYTEFKQDDCDVLRKKGDDARIEQNRPDDGNY</sequence>
<dbReference type="STRING" id="1071378.G0W3Y6"/>
<proteinExistence type="predicted"/>
<protein>
    <submittedName>
        <fullName evidence="1">Uncharacterized protein</fullName>
    </submittedName>
</protein>
<dbReference type="OrthoDB" id="4034641at2759"/>
<dbReference type="KEGG" id="ndi:NDAI_0A03670"/>
<reference evidence="1 2" key="1">
    <citation type="journal article" date="2011" name="Proc. Natl. Acad. Sci. U.S.A.">
        <title>Evolutionary erosion of yeast sex chromosomes by mating-type switching accidents.</title>
        <authorList>
            <person name="Gordon J.L."/>
            <person name="Armisen D."/>
            <person name="Proux-Wera E."/>
            <person name="Oheigeartaigh S.S."/>
            <person name="Byrne K.P."/>
            <person name="Wolfe K.H."/>
        </authorList>
    </citation>
    <scope>NUCLEOTIDE SEQUENCE [LARGE SCALE GENOMIC DNA]</scope>
    <source>
        <strain evidence="2">ATCC 10597 / BCRC 20456 / CBS 421 / NBRC 0211 / NRRL Y-12639</strain>
    </source>
</reference>
<accession>G0W3Y6</accession>
<organism evidence="1 2">
    <name type="scientific">Naumovozyma dairenensis (strain ATCC 10597 / BCRC 20456 / CBS 421 / NBRC 0211 / NRRL Y-12639)</name>
    <name type="common">Saccharomyces dairenensis</name>
    <dbReference type="NCBI Taxonomy" id="1071378"/>
    <lineage>
        <taxon>Eukaryota</taxon>
        <taxon>Fungi</taxon>
        <taxon>Dikarya</taxon>
        <taxon>Ascomycota</taxon>
        <taxon>Saccharomycotina</taxon>
        <taxon>Saccharomycetes</taxon>
        <taxon>Saccharomycetales</taxon>
        <taxon>Saccharomycetaceae</taxon>
        <taxon>Naumovozyma</taxon>
    </lineage>
</organism>
<dbReference type="Proteomes" id="UP000000689">
    <property type="component" value="Chromosome 1"/>
</dbReference>
<dbReference type="RefSeq" id="XP_003667767.1">
    <property type="nucleotide sequence ID" value="XM_003667719.1"/>
</dbReference>
<keyword evidence="2" id="KW-1185">Reference proteome</keyword>
<dbReference type="EMBL" id="HE580267">
    <property type="protein sequence ID" value="CCD22524.1"/>
    <property type="molecule type" value="Genomic_DNA"/>
</dbReference>
<name>G0W3Y6_NAUDC</name>
<dbReference type="AlphaFoldDB" id="G0W3Y6"/>
<dbReference type="HOGENOM" id="CLU_2250552_0_0_1"/>
<dbReference type="GeneID" id="11493786"/>
<dbReference type="eggNOG" id="ENOG502S9YI">
    <property type="taxonomic scope" value="Eukaryota"/>
</dbReference>
<evidence type="ECO:0000313" key="1">
    <source>
        <dbReference type="EMBL" id="CCD22524.1"/>
    </source>
</evidence>